<dbReference type="AlphaFoldDB" id="A0A2W7IK79"/>
<keyword evidence="3" id="KW-1185">Reference proteome</keyword>
<dbReference type="RefSeq" id="WP_111398297.1">
    <property type="nucleotide sequence ID" value="NZ_QKYU01000011.1"/>
</dbReference>
<evidence type="ECO:0000259" key="1">
    <source>
        <dbReference type="Pfam" id="PF07475"/>
    </source>
</evidence>
<dbReference type="InterPro" id="IPR027417">
    <property type="entry name" value="P-loop_NTPase"/>
</dbReference>
<keyword evidence="2" id="KW-0418">Kinase</keyword>
<proteinExistence type="predicted"/>
<feature type="domain" description="HPr kinase/phosphorylase C-terminal" evidence="1">
    <location>
        <begin position="18"/>
        <end position="77"/>
    </location>
</feature>
<evidence type="ECO:0000313" key="3">
    <source>
        <dbReference type="Proteomes" id="UP000249688"/>
    </source>
</evidence>
<protein>
    <submittedName>
        <fullName evidence="2">Hpr(Ser) kinase/phosphatase</fullName>
    </submittedName>
</protein>
<comment type="caution">
    <text evidence="2">The sequence shown here is derived from an EMBL/GenBank/DDBJ whole genome shotgun (WGS) entry which is preliminary data.</text>
</comment>
<dbReference type="InterPro" id="IPR011104">
    <property type="entry name" value="Hpr_kin/Pase_C"/>
</dbReference>
<name>A0A2W7IK79_9PROT</name>
<evidence type="ECO:0000313" key="2">
    <source>
        <dbReference type="EMBL" id="PZW45637.1"/>
    </source>
</evidence>
<dbReference type="GO" id="GO:0006109">
    <property type="term" value="P:regulation of carbohydrate metabolic process"/>
    <property type="evidence" value="ECO:0007669"/>
    <property type="project" value="InterPro"/>
</dbReference>
<organism evidence="2 3">
    <name type="scientific">Humitalea rosea</name>
    <dbReference type="NCBI Taxonomy" id="990373"/>
    <lineage>
        <taxon>Bacteria</taxon>
        <taxon>Pseudomonadati</taxon>
        <taxon>Pseudomonadota</taxon>
        <taxon>Alphaproteobacteria</taxon>
        <taxon>Acetobacterales</taxon>
        <taxon>Roseomonadaceae</taxon>
        <taxon>Humitalea</taxon>
    </lineage>
</organism>
<dbReference type="EMBL" id="QKYU01000011">
    <property type="protein sequence ID" value="PZW45637.1"/>
    <property type="molecule type" value="Genomic_DNA"/>
</dbReference>
<keyword evidence="2" id="KW-0808">Transferase</keyword>
<dbReference type="OrthoDB" id="8326226at2"/>
<sequence>MLLHGSACAWDATGSSAAGVLLLGPPGCGKSDFSLRLLGLGFTLVADDQVELSEENGQMQAPSTLAGMIEIRGLGIVSGLPHGPAPLTLVVDCLPREAVPRLPVPAFWRAGALAVPRMGLHATDASAPAKVIMALDVLAGRRGLVAGAFAA</sequence>
<dbReference type="SUPFAM" id="SSF53795">
    <property type="entry name" value="PEP carboxykinase-like"/>
    <property type="match status" value="1"/>
</dbReference>
<reference evidence="2 3" key="1">
    <citation type="submission" date="2018-06" db="EMBL/GenBank/DDBJ databases">
        <title>Genomic Encyclopedia of Archaeal and Bacterial Type Strains, Phase II (KMG-II): from individual species to whole genera.</title>
        <authorList>
            <person name="Goeker M."/>
        </authorList>
    </citation>
    <scope>NUCLEOTIDE SEQUENCE [LARGE SCALE GENOMIC DNA]</scope>
    <source>
        <strain evidence="2 3">DSM 24525</strain>
    </source>
</reference>
<dbReference type="Gene3D" id="3.40.50.300">
    <property type="entry name" value="P-loop containing nucleotide triphosphate hydrolases"/>
    <property type="match status" value="1"/>
</dbReference>
<dbReference type="GO" id="GO:0005524">
    <property type="term" value="F:ATP binding"/>
    <property type="evidence" value="ECO:0007669"/>
    <property type="project" value="InterPro"/>
</dbReference>
<dbReference type="GO" id="GO:0000155">
    <property type="term" value="F:phosphorelay sensor kinase activity"/>
    <property type="evidence" value="ECO:0007669"/>
    <property type="project" value="InterPro"/>
</dbReference>
<gene>
    <name evidence="2" type="ORF">C8P66_11152</name>
</gene>
<accession>A0A2W7IK79</accession>
<dbReference type="Pfam" id="PF07475">
    <property type="entry name" value="Hpr_kinase_C"/>
    <property type="match status" value="1"/>
</dbReference>
<dbReference type="Proteomes" id="UP000249688">
    <property type="component" value="Unassembled WGS sequence"/>
</dbReference>